<sequence length="426" mass="42625">MNRDAAAPVRTHRPARGAAALVGALAALLALVPAGAARAGGEVPTVPVAPVVSALTGDTTGDLSWGLLPADNDHGTDRPNFSYAVGRGDTISDTVVLTNHSAQRLELRTYAADAFTTTSGQLDLLPAGETSTDLGSWIALGAGTVTVDPGQSLDVPFTITVPDDASPGDHSAGVITSLVQQASASTVALDRRLALRVHARVEGALAPTVEVSDVEVVHHDVANPFGTSSATVRYTLTNTGNARVVPAESVTVTGPFGWATITGGDGELPELLPGSALEREVAVTGVRPLGRADASVAVTATAVGIGGGATASDDGGAQTWAVPWAALALVSLVLLVALRGPALVAALRRRRAARAAAGGGRAAGPATSTSGAVPESSAADPAPEAGAAAPDPSALTTDQLEEALERARAEGRAQTLAERGGREPEA</sequence>
<organism evidence="3">
    <name type="scientific">Cellulosimicrobium sp. ES-005</name>
    <dbReference type="NCBI Taxonomy" id="3163031"/>
    <lineage>
        <taxon>Bacteria</taxon>
        <taxon>Bacillati</taxon>
        <taxon>Actinomycetota</taxon>
        <taxon>Actinomycetes</taxon>
        <taxon>Micrococcales</taxon>
        <taxon>Promicromonosporaceae</taxon>
        <taxon>Cellulosimicrobium</taxon>
    </lineage>
</organism>
<evidence type="ECO:0000256" key="1">
    <source>
        <dbReference type="SAM" id="MobiDB-lite"/>
    </source>
</evidence>
<evidence type="ECO:0000256" key="2">
    <source>
        <dbReference type="SAM" id="Phobius"/>
    </source>
</evidence>
<feature type="compositionally biased region" description="Low complexity" evidence="1">
    <location>
        <begin position="372"/>
        <end position="394"/>
    </location>
</feature>
<dbReference type="AlphaFoldDB" id="A0AAU8G2R6"/>
<dbReference type="EMBL" id="CP159290">
    <property type="protein sequence ID" value="XCH30982.1"/>
    <property type="molecule type" value="Genomic_DNA"/>
</dbReference>
<reference evidence="3" key="1">
    <citation type="submission" date="2024-06" db="EMBL/GenBank/DDBJ databases">
        <title>Complete genome sequence of the cellulolytic actinobacterium, Cellulosimicrobium ES-005.</title>
        <authorList>
            <person name="Matthews C.T."/>
            <person name="Underwood K.D."/>
            <person name="Ghanchi K.M."/>
            <person name="Fields S.D."/>
            <person name="Gardner S.G."/>
        </authorList>
    </citation>
    <scope>NUCLEOTIDE SEQUENCE</scope>
    <source>
        <strain evidence="3">ES-005</strain>
    </source>
</reference>
<keyword evidence="2" id="KW-1133">Transmembrane helix</keyword>
<evidence type="ECO:0000313" key="3">
    <source>
        <dbReference type="EMBL" id="XCH30982.1"/>
    </source>
</evidence>
<feature type="transmembrane region" description="Helical" evidence="2">
    <location>
        <begin position="324"/>
        <end position="347"/>
    </location>
</feature>
<protein>
    <submittedName>
        <fullName evidence="3">DUF916 domain-containing protein</fullName>
    </submittedName>
</protein>
<keyword evidence="2" id="KW-0812">Transmembrane</keyword>
<dbReference type="RefSeq" id="WP_353708742.1">
    <property type="nucleotide sequence ID" value="NZ_CP159290.1"/>
</dbReference>
<gene>
    <name evidence="3" type="ORF">ABRQ22_04645</name>
</gene>
<keyword evidence="2" id="KW-0472">Membrane</keyword>
<accession>A0AAU8G2R6</accession>
<feature type="region of interest" description="Disordered" evidence="1">
    <location>
        <begin position="356"/>
        <end position="426"/>
    </location>
</feature>
<name>A0AAU8G2R6_9MICO</name>
<proteinExistence type="predicted"/>